<feature type="transmembrane region" description="Helical" evidence="3">
    <location>
        <begin position="639"/>
        <end position="660"/>
    </location>
</feature>
<feature type="transmembrane region" description="Helical" evidence="3">
    <location>
        <begin position="285"/>
        <end position="306"/>
    </location>
</feature>
<reference evidence="5 6" key="1">
    <citation type="journal article" date="2015" name="Genome Biol. Evol.">
        <title>Comparative Genomics of a Bacterivorous Green Alga Reveals Evolutionary Causalities and Consequences of Phago-Mixotrophic Mode of Nutrition.</title>
        <authorList>
            <person name="Burns J.A."/>
            <person name="Paasch A."/>
            <person name="Narechania A."/>
            <person name="Kim E."/>
        </authorList>
    </citation>
    <scope>NUCLEOTIDE SEQUENCE [LARGE SCALE GENOMIC DNA]</scope>
    <source>
        <strain evidence="5 6">PLY_AMNH</strain>
    </source>
</reference>
<accession>A0AAE0L323</accession>
<organism evidence="5 6">
    <name type="scientific">Cymbomonas tetramitiformis</name>
    <dbReference type="NCBI Taxonomy" id="36881"/>
    <lineage>
        <taxon>Eukaryota</taxon>
        <taxon>Viridiplantae</taxon>
        <taxon>Chlorophyta</taxon>
        <taxon>Pyramimonadophyceae</taxon>
        <taxon>Pyramimonadales</taxon>
        <taxon>Pyramimonadaceae</taxon>
        <taxon>Cymbomonas</taxon>
    </lineage>
</organism>
<feature type="transmembrane region" description="Helical" evidence="3">
    <location>
        <begin position="562"/>
        <end position="583"/>
    </location>
</feature>
<name>A0AAE0L323_9CHLO</name>
<feature type="transmembrane region" description="Helical" evidence="3">
    <location>
        <begin position="312"/>
        <end position="336"/>
    </location>
</feature>
<keyword evidence="3" id="KW-1133">Transmembrane helix</keyword>
<evidence type="ECO:0000256" key="2">
    <source>
        <dbReference type="ARBA" id="ARBA00022448"/>
    </source>
</evidence>
<feature type="region of interest" description="Disordered" evidence="4">
    <location>
        <begin position="435"/>
        <end position="464"/>
    </location>
</feature>
<evidence type="ECO:0000313" key="6">
    <source>
        <dbReference type="Proteomes" id="UP001190700"/>
    </source>
</evidence>
<dbReference type="InterPro" id="IPR002528">
    <property type="entry name" value="MATE_fam"/>
</dbReference>
<dbReference type="Pfam" id="PF01554">
    <property type="entry name" value="MatE"/>
    <property type="match status" value="2"/>
</dbReference>
<evidence type="ECO:0000256" key="1">
    <source>
        <dbReference type="ARBA" id="ARBA00010199"/>
    </source>
</evidence>
<evidence type="ECO:0000256" key="4">
    <source>
        <dbReference type="SAM" id="MobiDB-lite"/>
    </source>
</evidence>
<comment type="similarity">
    <text evidence="1 3">Belongs to the multi antimicrobial extrusion (MATE) (TC 2.A.66.1) family.</text>
</comment>
<dbReference type="EMBL" id="LGRX02010498">
    <property type="protein sequence ID" value="KAK3270258.1"/>
    <property type="molecule type" value="Genomic_DNA"/>
</dbReference>
<feature type="transmembrane region" description="Helical" evidence="3">
    <location>
        <begin position="595"/>
        <end position="619"/>
    </location>
</feature>
<dbReference type="GO" id="GO:0005886">
    <property type="term" value="C:plasma membrane"/>
    <property type="evidence" value="ECO:0007669"/>
    <property type="project" value="TreeGrafter"/>
</dbReference>
<feature type="transmembrane region" description="Helical" evidence="3">
    <location>
        <begin position="172"/>
        <end position="194"/>
    </location>
</feature>
<feature type="transmembrane region" description="Helical" evidence="3">
    <location>
        <begin position="137"/>
        <end position="160"/>
    </location>
</feature>
<keyword evidence="3" id="KW-0812">Transmembrane</keyword>
<dbReference type="Proteomes" id="UP001190700">
    <property type="component" value="Unassembled WGS sequence"/>
</dbReference>
<keyword evidence="2" id="KW-0813">Transport</keyword>
<evidence type="ECO:0000313" key="5">
    <source>
        <dbReference type="EMBL" id="KAK3270258.1"/>
    </source>
</evidence>
<dbReference type="InterPro" id="IPR050222">
    <property type="entry name" value="MATE_MdtK"/>
</dbReference>
<gene>
    <name evidence="5" type="ORF">CYMTET_21334</name>
</gene>
<dbReference type="AlphaFoldDB" id="A0AAE0L323"/>
<feature type="region of interest" description="Disordered" evidence="4">
    <location>
        <begin position="66"/>
        <end position="123"/>
    </location>
</feature>
<evidence type="ECO:0000256" key="3">
    <source>
        <dbReference type="RuleBase" id="RU004914"/>
    </source>
</evidence>
<dbReference type="GO" id="GO:0015297">
    <property type="term" value="F:antiporter activity"/>
    <property type="evidence" value="ECO:0007669"/>
    <property type="project" value="InterPro"/>
</dbReference>
<dbReference type="PANTHER" id="PTHR43298:SF2">
    <property type="entry name" value="FMN_FAD EXPORTER YEEO-RELATED"/>
    <property type="match status" value="1"/>
</dbReference>
<comment type="caution">
    <text evidence="5">The sequence shown here is derived from an EMBL/GenBank/DDBJ whole genome shotgun (WGS) entry which is preliminary data.</text>
</comment>
<protein>
    <recommendedName>
        <fullName evidence="3">Protein DETOXIFICATION</fullName>
    </recommendedName>
    <alternativeName>
        <fullName evidence="3">Multidrug and toxic compound extrusion protein</fullName>
    </alternativeName>
</protein>
<proteinExistence type="inferred from homology"/>
<sequence length="693" mass="74679">MKLSITCVEKFSSAYCTSRSLKHRSIADTLPRYGRFRTLVALRKQQLSLKRWRNTHAAFVLSSSFAPKEDPSDGPQDSVLSSEDDAGINSDDLQPARHVTTPQPDGAAVVPSDAHTPQSSSIPPLLKATPSAALWKLALPAISIGCLHSILSIIDAYWIGHLGAAELKAMGGTAFACWMVNLLCDLPAIGVHSLTSQEEGAGDRSLVAKTLMQGLYVATCIVLFLWCLIPFTHYYFDVLGLVAGSPERAAGQLFLTLTLVASAPLAFSGVMMAGFKGLGKMRQAMYITVVTVAMNALLDPLLIWGYGPIPKMGIAGAACATALSTSIATILAGTVLSSQNVHVKLCPPAWEILKRIAQSARARWRGPEVPWIRTVQHVRERWRGPEVPWIRTGAECAREVERARGADPHPGPACAREVERVPEVPWIPDAQHARVRGGEGQRCRGSAPGQSARERWRGPEAPSIRTGAECAREVERARVPWIRTGAECAREVERARGTASWRARWIRLPLLQAEAEGGEVRLLWVCQGFAVATATLVGQWYGAGRKQEALRAAVLGARTCSIAMLGLSAVLLLGAESLVGIFTGDPTIIVGAAEYLKLNSVVFVLMGIEAVYDGAFTGIGDTVPSFYVGSIFNILRLPLAAVLAYKAGLGLAGVWIAIAISTTCKGTLKMYMFHRTLDHTKPPEHVVELDGAH</sequence>
<dbReference type="GO" id="GO:0042910">
    <property type="term" value="F:xenobiotic transmembrane transporter activity"/>
    <property type="evidence" value="ECO:0007669"/>
    <property type="project" value="InterPro"/>
</dbReference>
<feature type="transmembrane region" description="Helical" evidence="3">
    <location>
        <begin position="253"/>
        <end position="273"/>
    </location>
</feature>
<keyword evidence="6" id="KW-1185">Reference proteome</keyword>
<keyword evidence="3" id="KW-0472">Membrane</keyword>
<feature type="transmembrane region" description="Helical" evidence="3">
    <location>
        <begin position="522"/>
        <end position="542"/>
    </location>
</feature>
<dbReference type="PANTHER" id="PTHR43298">
    <property type="entry name" value="MULTIDRUG RESISTANCE PROTEIN NORM-RELATED"/>
    <property type="match status" value="1"/>
</dbReference>
<feature type="transmembrane region" description="Helical" evidence="3">
    <location>
        <begin position="215"/>
        <end position="233"/>
    </location>
</feature>